<evidence type="ECO:0000313" key="2">
    <source>
        <dbReference type="Proteomes" id="UP000289946"/>
    </source>
</evidence>
<comment type="caution">
    <text evidence="1">The sequence shown here is derived from an EMBL/GenBank/DDBJ whole genome shotgun (WGS) entry which is preliminary data.</text>
</comment>
<sequence>MCERKYGSTPAYQMEGVKAAIEGAKSGRTFAELTSYRHNATRVIRRNQLLQAMEDKPALVPILRPLFVRNRATKHKAQMQRLSKGGIFAPTSDVVFRAVEAAVPHTLLFQVRQEIVGDMFVAVMEGRLGLDDLGKRWQEFARNANRMFPKYALPSFYAPAFREGDTSLIETISDGLWT</sequence>
<protein>
    <submittedName>
        <fullName evidence="1">Uncharacterized protein</fullName>
    </submittedName>
</protein>
<gene>
    <name evidence="1" type="ORF">EAS62_12280</name>
</gene>
<reference evidence="1 2" key="1">
    <citation type="submission" date="2018-10" db="EMBL/GenBank/DDBJ databases">
        <title>Bradyrhizobium sp. nov., isolated from effective nodules of peanut in China.</title>
        <authorList>
            <person name="Li Y."/>
        </authorList>
    </citation>
    <scope>NUCLEOTIDE SEQUENCE [LARGE SCALE GENOMIC DNA]</scope>
    <source>
        <strain evidence="1 2">CCBAU 51781</strain>
    </source>
</reference>
<evidence type="ECO:0000313" key="1">
    <source>
        <dbReference type="EMBL" id="RXG96362.1"/>
    </source>
</evidence>
<dbReference type="Proteomes" id="UP000289946">
    <property type="component" value="Unassembled WGS sequence"/>
</dbReference>
<name>A0ABY0DN24_9BRAD</name>
<keyword evidence="2" id="KW-1185">Reference proteome</keyword>
<organism evidence="1 2">
    <name type="scientific">Bradyrhizobium zhanjiangense</name>
    <dbReference type="NCBI Taxonomy" id="1325107"/>
    <lineage>
        <taxon>Bacteria</taxon>
        <taxon>Pseudomonadati</taxon>
        <taxon>Pseudomonadota</taxon>
        <taxon>Alphaproteobacteria</taxon>
        <taxon>Hyphomicrobiales</taxon>
        <taxon>Nitrobacteraceae</taxon>
        <taxon>Bradyrhizobium</taxon>
    </lineage>
</organism>
<dbReference type="EMBL" id="RDRA01000006">
    <property type="protein sequence ID" value="RXG96362.1"/>
    <property type="molecule type" value="Genomic_DNA"/>
</dbReference>
<accession>A0ABY0DN24</accession>
<proteinExistence type="predicted"/>